<dbReference type="Proteomes" id="UP000054485">
    <property type="component" value="Unassembled WGS sequence"/>
</dbReference>
<dbReference type="AlphaFoldDB" id="A0A0D0AK29"/>
<dbReference type="STRING" id="930992.A0A0D0AK29"/>
<keyword evidence="2" id="KW-1185">Reference proteome</keyword>
<reference evidence="1 2" key="1">
    <citation type="submission" date="2014-04" db="EMBL/GenBank/DDBJ databases">
        <authorList>
            <consortium name="DOE Joint Genome Institute"/>
            <person name="Kuo A."/>
            <person name="Ruytinx J."/>
            <person name="Rineau F."/>
            <person name="Colpaert J."/>
            <person name="Kohler A."/>
            <person name="Nagy L.G."/>
            <person name="Floudas D."/>
            <person name="Copeland A."/>
            <person name="Barry K.W."/>
            <person name="Cichocki N."/>
            <person name="Veneault-Fourrey C."/>
            <person name="LaButti K."/>
            <person name="Lindquist E.A."/>
            <person name="Lipzen A."/>
            <person name="Lundell T."/>
            <person name="Morin E."/>
            <person name="Murat C."/>
            <person name="Sun H."/>
            <person name="Tunlid A."/>
            <person name="Henrissat B."/>
            <person name="Grigoriev I.V."/>
            <person name="Hibbett D.S."/>
            <person name="Martin F."/>
            <person name="Nordberg H.P."/>
            <person name="Cantor M.N."/>
            <person name="Hua S.X."/>
        </authorList>
    </citation>
    <scope>NUCLEOTIDE SEQUENCE [LARGE SCALE GENOMIC DNA]</scope>
    <source>
        <strain evidence="1 2">UH-Slu-Lm8-n1</strain>
    </source>
</reference>
<evidence type="ECO:0000313" key="2">
    <source>
        <dbReference type="Proteomes" id="UP000054485"/>
    </source>
</evidence>
<gene>
    <name evidence="1" type="ORF">CY34DRAFT_19141</name>
</gene>
<dbReference type="InParanoid" id="A0A0D0AK29"/>
<dbReference type="OrthoDB" id="10631018at2759"/>
<organism evidence="1 2">
    <name type="scientific">Suillus luteus UH-Slu-Lm8-n1</name>
    <dbReference type="NCBI Taxonomy" id="930992"/>
    <lineage>
        <taxon>Eukaryota</taxon>
        <taxon>Fungi</taxon>
        <taxon>Dikarya</taxon>
        <taxon>Basidiomycota</taxon>
        <taxon>Agaricomycotina</taxon>
        <taxon>Agaricomycetes</taxon>
        <taxon>Agaricomycetidae</taxon>
        <taxon>Boletales</taxon>
        <taxon>Suillineae</taxon>
        <taxon>Suillaceae</taxon>
        <taxon>Suillus</taxon>
    </lineage>
</organism>
<accession>A0A0D0AK29</accession>
<evidence type="ECO:0000313" key="1">
    <source>
        <dbReference type="EMBL" id="KIK32308.1"/>
    </source>
</evidence>
<sequence length="117" mass="12991">MRACAIKRLFHIEEALEAIARDIQTKSKALAGLRAEHGEYEKALDDVRAELLPEQARARTAVVREVKKVKKAEKALEAKEPELVEVDAQIKRSFSKLQKSQKITSISDGVVKSSGHA</sequence>
<dbReference type="HOGENOM" id="CLU_2086361_0_0_1"/>
<reference evidence="2" key="2">
    <citation type="submission" date="2015-01" db="EMBL/GenBank/DDBJ databases">
        <title>Evolutionary Origins and Diversification of the Mycorrhizal Mutualists.</title>
        <authorList>
            <consortium name="DOE Joint Genome Institute"/>
            <consortium name="Mycorrhizal Genomics Consortium"/>
            <person name="Kohler A."/>
            <person name="Kuo A."/>
            <person name="Nagy L.G."/>
            <person name="Floudas D."/>
            <person name="Copeland A."/>
            <person name="Barry K.W."/>
            <person name="Cichocki N."/>
            <person name="Veneault-Fourrey C."/>
            <person name="LaButti K."/>
            <person name="Lindquist E.A."/>
            <person name="Lipzen A."/>
            <person name="Lundell T."/>
            <person name="Morin E."/>
            <person name="Murat C."/>
            <person name="Riley R."/>
            <person name="Ohm R."/>
            <person name="Sun H."/>
            <person name="Tunlid A."/>
            <person name="Henrissat B."/>
            <person name="Grigoriev I.V."/>
            <person name="Hibbett D.S."/>
            <person name="Martin F."/>
        </authorList>
    </citation>
    <scope>NUCLEOTIDE SEQUENCE [LARGE SCALE GENOMIC DNA]</scope>
    <source>
        <strain evidence="2">UH-Slu-Lm8-n1</strain>
    </source>
</reference>
<dbReference type="EMBL" id="KN836296">
    <property type="protein sequence ID" value="KIK32308.1"/>
    <property type="molecule type" value="Genomic_DNA"/>
</dbReference>
<proteinExistence type="predicted"/>
<protein>
    <submittedName>
        <fullName evidence="1">Unplaced genomic scaffold CY34scaffold_1165, whole genome shotgun sequence</fullName>
    </submittedName>
</protein>
<name>A0A0D0AK29_9AGAM</name>